<sequence length="150" mass="17870">MIKDQNVKRKKKQRLLNTRFNIRLTFNMSSPALLLRKNPLDIYESILNEWDNTELEARQEGNFERAYQAERKYRELVRPMLPFVNNTARDLIAHELLVCFDAMDPTESRFGDITHIVISHIDVKKIIQRPQSIAYTIYQSLLNYRPTRDM</sequence>
<accession>A0A3G5AJR0</accession>
<organism evidence="1">
    <name type="scientific">Sylvanvirus sp</name>
    <dbReference type="NCBI Taxonomy" id="2487774"/>
    <lineage>
        <taxon>Viruses</taxon>
    </lineage>
</organism>
<name>A0A3G5AJR0_9VIRU</name>
<dbReference type="EMBL" id="MK072515">
    <property type="protein sequence ID" value="AYV86791.1"/>
    <property type="molecule type" value="Genomic_DNA"/>
</dbReference>
<gene>
    <name evidence="1" type="ORF">Sylvanvirus9_21</name>
</gene>
<proteinExistence type="predicted"/>
<protein>
    <submittedName>
        <fullName evidence="1">Uncharacterized protein</fullName>
    </submittedName>
</protein>
<reference evidence="1" key="1">
    <citation type="submission" date="2018-10" db="EMBL/GenBank/DDBJ databases">
        <title>Hidden diversity of soil giant viruses.</title>
        <authorList>
            <person name="Schulz F."/>
            <person name="Alteio L."/>
            <person name="Goudeau D."/>
            <person name="Ryan E.M."/>
            <person name="Malmstrom R.R."/>
            <person name="Blanchard J."/>
            <person name="Woyke T."/>
        </authorList>
    </citation>
    <scope>NUCLEOTIDE SEQUENCE</scope>
    <source>
        <strain evidence="1">SYV1</strain>
    </source>
</reference>
<evidence type="ECO:0000313" key="1">
    <source>
        <dbReference type="EMBL" id="AYV86791.1"/>
    </source>
</evidence>